<dbReference type="GO" id="GO:0004693">
    <property type="term" value="F:cyclin-dependent protein serine/threonine kinase activity"/>
    <property type="evidence" value="ECO:0007669"/>
    <property type="project" value="TreeGrafter"/>
</dbReference>
<dbReference type="Gene3D" id="3.30.200.20">
    <property type="entry name" value="Phosphorylase Kinase, domain 1"/>
    <property type="match status" value="1"/>
</dbReference>
<dbReference type="InterPro" id="IPR017441">
    <property type="entry name" value="Protein_kinase_ATP_BS"/>
</dbReference>
<dbReference type="AlphaFoldDB" id="A0A6A5BC57"/>
<evidence type="ECO:0000256" key="1">
    <source>
        <dbReference type="ARBA" id="ARBA00006485"/>
    </source>
</evidence>
<gene>
    <name evidence="14" type="ORF">FDP41_009938</name>
</gene>
<dbReference type="EC" id="2.7.11.23" evidence="2"/>
<dbReference type="Proteomes" id="UP000444721">
    <property type="component" value="Unassembled WGS sequence"/>
</dbReference>
<evidence type="ECO:0000256" key="4">
    <source>
        <dbReference type="ARBA" id="ARBA00022553"/>
    </source>
</evidence>
<organism evidence="14 15">
    <name type="scientific">Naegleria fowleri</name>
    <name type="common">Brain eating amoeba</name>
    <dbReference type="NCBI Taxonomy" id="5763"/>
    <lineage>
        <taxon>Eukaryota</taxon>
        <taxon>Discoba</taxon>
        <taxon>Heterolobosea</taxon>
        <taxon>Tetramitia</taxon>
        <taxon>Eutetramitia</taxon>
        <taxon>Vahlkampfiidae</taxon>
        <taxon>Naegleria</taxon>
    </lineage>
</organism>
<evidence type="ECO:0000259" key="13">
    <source>
        <dbReference type="PROSITE" id="PS50011"/>
    </source>
</evidence>
<evidence type="ECO:0000256" key="3">
    <source>
        <dbReference type="ARBA" id="ARBA00022527"/>
    </source>
</evidence>
<dbReference type="GO" id="GO:0008353">
    <property type="term" value="F:RNA polymerase II CTD heptapeptide repeat kinase activity"/>
    <property type="evidence" value="ECO:0007669"/>
    <property type="project" value="UniProtKB-EC"/>
</dbReference>
<dbReference type="InterPro" id="IPR000719">
    <property type="entry name" value="Prot_kinase_dom"/>
</dbReference>
<dbReference type="InterPro" id="IPR008271">
    <property type="entry name" value="Ser/Thr_kinase_AS"/>
</dbReference>
<evidence type="ECO:0000256" key="5">
    <source>
        <dbReference type="ARBA" id="ARBA00022679"/>
    </source>
</evidence>
<keyword evidence="7" id="KW-0418">Kinase</keyword>
<feature type="binding site" evidence="11">
    <location>
        <position position="45"/>
    </location>
    <ligand>
        <name>ATP</name>
        <dbReference type="ChEBI" id="CHEBI:30616"/>
    </ligand>
</feature>
<comment type="caution">
    <text evidence="14">The sequence shown here is derived from an EMBL/GenBank/DDBJ whole genome shotgun (WGS) entry which is preliminary data.</text>
</comment>
<dbReference type="EMBL" id="VFQX01000074">
    <property type="protein sequence ID" value="KAF0971715.1"/>
    <property type="molecule type" value="Genomic_DNA"/>
</dbReference>
<dbReference type="OrthoDB" id="1732493at2759"/>
<keyword evidence="6 10" id="KW-0547">Nucleotide-binding</keyword>
<accession>A0A6A5BC57</accession>
<name>A0A6A5BC57_NAEFO</name>
<feature type="region of interest" description="Disordered" evidence="12">
    <location>
        <begin position="475"/>
        <end position="507"/>
    </location>
</feature>
<evidence type="ECO:0000256" key="12">
    <source>
        <dbReference type="SAM" id="MobiDB-lite"/>
    </source>
</evidence>
<proteinExistence type="inferred from homology"/>
<dbReference type="VEuPathDB" id="AmoebaDB:NF0042470"/>
<dbReference type="Pfam" id="PF00069">
    <property type="entry name" value="Pkinase"/>
    <property type="match status" value="1"/>
</dbReference>
<comment type="similarity">
    <text evidence="1">Belongs to the protein kinase superfamily. CMGC Ser/Thr protein kinase family. CDC2/CDKX subfamily.</text>
</comment>
<dbReference type="GO" id="GO:0005737">
    <property type="term" value="C:cytoplasm"/>
    <property type="evidence" value="ECO:0007669"/>
    <property type="project" value="TreeGrafter"/>
</dbReference>
<keyword evidence="15" id="KW-1185">Reference proteome</keyword>
<dbReference type="SMART" id="SM00220">
    <property type="entry name" value="S_TKc"/>
    <property type="match status" value="1"/>
</dbReference>
<dbReference type="FunFam" id="1.10.510.10:FF:000611">
    <property type="entry name" value="CMGC family protein kinase"/>
    <property type="match status" value="1"/>
</dbReference>
<evidence type="ECO:0000313" key="14">
    <source>
        <dbReference type="EMBL" id="KAF0971715.1"/>
    </source>
</evidence>
<dbReference type="GO" id="GO:0005524">
    <property type="term" value="F:ATP binding"/>
    <property type="evidence" value="ECO:0007669"/>
    <property type="project" value="UniProtKB-UniRule"/>
</dbReference>
<dbReference type="SUPFAM" id="SSF56112">
    <property type="entry name" value="Protein kinase-like (PK-like)"/>
    <property type="match status" value="1"/>
</dbReference>
<evidence type="ECO:0000256" key="8">
    <source>
        <dbReference type="ARBA" id="ARBA00022840"/>
    </source>
</evidence>
<evidence type="ECO:0000256" key="2">
    <source>
        <dbReference type="ARBA" id="ARBA00012409"/>
    </source>
</evidence>
<keyword evidence="8 10" id="KW-0067">ATP-binding</keyword>
<evidence type="ECO:0000256" key="11">
    <source>
        <dbReference type="PROSITE-ProRule" id="PRU10141"/>
    </source>
</evidence>
<dbReference type="GeneID" id="68117153"/>
<feature type="active site" description="Proton acceptor" evidence="9">
    <location>
        <position position="146"/>
    </location>
</feature>
<dbReference type="PROSITE" id="PS00108">
    <property type="entry name" value="PROTEIN_KINASE_ST"/>
    <property type="match status" value="1"/>
</dbReference>
<dbReference type="PROSITE" id="PS00107">
    <property type="entry name" value="PROTEIN_KINASE_ATP"/>
    <property type="match status" value="1"/>
</dbReference>
<keyword evidence="5" id="KW-0808">Transferase</keyword>
<keyword evidence="4" id="KW-0597">Phosphoprotein</keyword>
<dbReference type="GO" id="GO:0045944">
    <property type="term" value="P:positive regulation of transcription by RNA polymerase II"/>
    <property type="evidence" value="ECO:0007669"/>
    <property type="project" value="TreeGrafter"/>
</dbReference>
<evidence type="ECO:0000256" key="9">
    <source>
        <dbReference type="PIRSR" id="PIRSR637770-1"/>
    </source>
</evidence>
<evidence type="ECO:0000256" key="7">
    <source>
        <dbReference type="ARBA" id="ARBA00022777"/>
    </source>
</evidence>
<keyword evidence="3" id="KW-0723">Serine/threonine-protein kinase</keyword>
<feature type="binding site" evidence="10">
    <location>
        <begin position="21"/>
        <end position="29"/>
    </location>
    <ligand>
        <name>ATP</name>
        <dbReference type="ChEBI" id="CHEBI:30616"/>
    </ligand>
</feature>
<dbReference type="RefSeq" id="XP_044556431.1">
    <property type="nucleotide sequence ID" value="XM_044713950.1"/>
</dbReference>
<feature type="binding site" evidence="10">
    <location>
        <position position="44"/>
    </location>
    <ligand>
        <name>ATP</name>
        <dbReference type="ChEBI" id="CHEBI:30616"/>
    </ligand>
</feature>
<dbReference type="GO" id="GO:0070985">
    <property type="term" value="C:transcription factor TFIIK complex"/>
    <property type="evidence" value="ECO:0007669"/>
    <property type="project" value="InterPro"/>
</dbReference>
<evidence type="ECO:0000256" key="6">
    <source>
        <dbReference type="ARBA" id="ARBA00022741"/>
    </source>
</evidence>
<sequence>MLDYLLAANQRSKRYEKLGFIGEGTFGRVYKARDLITNQIVAIKKIKLGVLSSDSIRGADEGVSFSAIREVKSLQEIKHNNILNLLDVFVNKKNINLVFEFCGLGDLEQVIKESSIILQESDIKQYMKMILEAVDHCHSHWVLHRDLKPSNLLLWKNEQTNEVELKLADFGLAKIYGSPDKRYSPQCVTRWYRAPELLFGAELYGPSVDLWSVGCIFAELMLRVPLFPGDSDIDQIGKIFACLGTPSEEEWPGMSLLPNYIEFEPFPKTDFSALFTAASRDAIDLISKLLVFDPNKRITAQQALNHPYFTRGVQPTVKTHIPVPKRKHAADSYQHLSMNHDDQEKRDFESHAKMYGDELMRPPANPNIIGKVLNFDDSPANTSGLSSYSVMSLVGPNSLMRGRDSFGSVNNSSMLSNDEVMGEATSTPQAHNKILISPASNLSNLSNSTQKRSFNESGIATPVALHIGDEVESNEKRGVGLFDDEEVADTANGEGEDERSVRRKLDL</sequence>
<dbReference type="CDD" id="cd07841">
    <property type="entry name" value="STKc_CDK7"/>
    <property type="match status" value="1"/>
</dbReference>
<feature type="compositionally biased region" description="Basic and acidic residues" evidence="12">
    <location>
        <begin position="498"/>
        <end position="507"/>
    </location>
</feature>
<evidence type="ECO:0000313" key="15">
    <source>
        <dbReference type="Proteomes" id="UP000444721"/>
    </source>
</evidence>
<dbReference type="VEuPathDB" id="AmoebaDB:NfTy_081280"/>
<dbReference type="InterPro" id="IPR037770">
    <property type="entry name" value="CDK7"/>
</dbReference>
<evidence type="ECO:0000256" key="10">
    <source>
        <dbReference type="PIRSR" id="PIRSR637770-2"/>
    </source>
</evidence>
<dbReference type="InterPro" id="IPR050108">
    <property type="entry name" value="CDK"/>
</dbReference>
<dbReference type="Gene3D" id="1.10.510.10">
    <property type="entry name" value="Transferase(Phosphotransferase) domain 1"/>
    <property type="match status" value="1"/>
</dbReference>
<dbReference type="PANTHER" id="PTHR24056">
    <property type="entry name" value="CELL DIVISION PROTEIN KINASE"/>
    <property type="match status" value="1"/>
</dbReference>
<dbReference type="OMA" id="CLESEYF"/>
<dbReference type="InterPro" id="IPR011009">
    <property type="entry name" value="Kinase-like_dom_sf"/>
</dbReference>
<dbReference type="PROSITE" id="PS50011">
    <property type="entry name" value="PROTEIN_KINASE_DOM"/>
    <property type="match status" value="1"/>
</dbReference>
<reference evidence="14 15" key="1">
    <citation type="journal article" date="2019" name="Sci. Rep.">
        <title>Nanopore sequencing improves the draft genome of the human pathogenic amoeba Naegleria fowleri.</title>
        <authorList>
            <person name="Liechti N."/>
            <person name="Schurch N."/>
            <person name="Bruggmann R."/>
            <person name="Wittwer M."/>
        </authorList>
    </citation>
    <scope>NUCLEOTIDE SEQUENCE [LARGE SCALE GENOMIC DNA]</scope>
    <source>
        <strain evidence="14 15">ATCC 30894</strain>
    </source>
</reference>
<feature type="domain" description="Protein kinase" evidence="13">
    <location>
        <begin position="15"/>
        <end position="309"/>
    </location>
</feature>
<protein>
    <recommendedName>
        <fullName evidence="2">[RNA-polymerase]-subunit kinase</fullName>
        <ecNumber evidence="2">2.7.11.23</ecNumber>
    </recommendedName>
</protein>
<dbReference type="PANTHER" id="PTHR24056:SF0">
    <property type="entry name" value="CYCLIN-DEPENDENT KINASE 7"/>
    <property type="match status" value="1"/>
</dbReference>
<dbReference type="VEuPathDB" id="AmoebaDB:FDP41_009938"/>